<dbReference type="PANTHER" id="PTHR13800:SF41">
    <property type="entry name" value="PROTEIN CED-11"/>
    <property type="match status" value="1"/>
</dbReference>
<dbReference type="InterPro" id="IPR050927">
    <property type="entry name" value="TRPM"/>
</dbReference>
<feature type="transmembrane region" description="Helical" evidence="1">
    <location>
        <begin position="110"/>
        <end position="132"/>
    </location>
</feature>
<keyword evidence="3" id="KW-1185">Reference proteome</keyword>
<accession>A0A3P7BFX1</accession>
<keyword evidence="1" id="KW-0812">Transmembrane</keyword>
<keyword evidence="1" id="KW-1133">Transmembrane helix</keyword>
<feature type="transmembrane region" description="Helical" evidence="1">
    <location>
        <begin position="30"/>
        <end position="48"/>
    </location>
</feature>
<dbReference type="PANTHER" id="PTHR13800">
    <property type="entry name" value="TRANSIENT RECEPTOR POTENTIAL CATION CHANNEL, SUBFAMILY M, MEMBER 6"/>
    <property type="match status" value="1"/>
</dbReference>
<evidence type="ECO:0008006" key="4">
    <source>
        <dbReference type="Google" id="ProtNLM"/>
    </source>
</evidence>
<dbReference type="OrthoDB" id="310870at2759"/>
<evidence type="ECO:0000256" key="1">
    <source>
        <dbReference type="SAM" id="Phobius"/>
    </source>
</evidence>
<sequence>MSYLRILDYLLVFRPFGPHIIIMKPMLQEFSIFLVVIIIVLVPQAIALQRLSFPYLEKFSVTDFLRSLQYPYYNLYGEIERDGLSGTQEACEPNGINCPLTNPMLAVIQVFYLFFALVLLINILIAVFSEVFNRLSPKSLDHWQLDRLSKTQHYNRRSAIPKPYSIINYAYKIGVYCAARALNRNGPDKKPYGHLSRVVINEKRRIDFIETAVSKKVFRSEKAGATALATVEEINNL</sequence>
<organism evidence="2 3">
    <name type="scientific">Schistocephalus solidus</name>
    <name type="common">Tapeworm</name>
    <dbReference type="NCBI Taxonomy" id="70667"/>
    <lineage>
        <taxon>Eukaryota</taxon>
        <taxon>Metazoa</taxon>
        <taxon>Spiralia</taxon>
        <taxon>Lophotrochozoa</taxon>
        <taxon>Platyhelminthes</taxon>
        <taxon>Cestoda</taxon>
        <taxon>Eucestoda</taxon>
        <taxon>Diphyllobothriidea</taxon>
        <taxon>Diphyllobothriidae</taxon>
        <taxon>Schistocephalus</taxon>
    </lineage>
</organism>
<gene>
    <name evidence="2" type="ORF">SSLN_LOCUS439</name>
</gene>
<dbReference type="Proteomes" id="UP000275846">
    <property type="component" value="Unassembled WGS sequence"/>
</dbReference>
<name>A0A3P7BFX1_SCHSO</name>
<dbReference type="AlphaFoldDB" id="A0A3P7BFX1"/>
<proteinExistence type="predicted"/>
<keyword evidence="1" id="KW-0472">Membrane</keyword>
<dbReference type="EMBL" id="UYSU01000303">
    <property type="protein sequence ID" value="VDL85609.1"/>
    <property type="molecule type" value="Genomic_DNA"/>
</dbReference>
<reference evidence="2 3" key="1">
    <citation type="submission" date="2018-11" db="EMBL/GenBank/DDBJ databases">
        <authorList>
            <consortium name="Pathogen Informatics"/>
        </authorList>
    </citation>
    <scope>NUCLEOTIDE SEQUENCE [LARGE SCALE GENOMIC DNA]</scope>
    <source>
        <strain evidence="2 3">NST_G2</strain>
    </source>
</reference>
<protein>
    <recommendedName>
        <fullName evidence="4">Ion transport domain-containing protein</fullName>
    </recommendedName>
</protein>
<dbReference type="GO" id="GO:0005261">
    <property type="term" value="F:monoatomic cation channel activity"/>
    <property type="evidence" value="ECO:0007669"/>
    <property type="project" value="TreeGrafter"/>
</dbReference>
<evidence type="ECO:0000313" key="3">
    <source>
        <dbReference type="Proteomes" id="UP000275846"/>
    </source>
</evidence>
<dbReference type="GO" id="GO:0005886">
    <property type="term" value="C:plasma membrane"/>
    <property type="evidence" value="ECO:0007669"/>
    <property type="project" value="TreeGrafter"/>
</dbReference>
<dbReference type="STRING" id="70667.A0A3P7BFX1"/>
<dbReference type="GO" id="GO:0030001">
    <property type="term" value="P:metal ion transport"/>
    <property type="evidence" value="ECO:0007669"/>
    <property type="project" value="TreeGrafter"/>
</dbReference>
<evidence type="ECO:0000313" key="2">
    <source>
        <dbReference type="EMBL" id="VDL85609.1"/>
    </source>
</evidence>